<reference evidence="2 3" key="1">
    <citation type="submission" date="2018-06" db="EMBL/GenBank/DDBJ databases">
        <title>Genome analysis of cellulolytic fungus Trichoderma lentiforme CFAM-422.</title>
        <authorList>
            <person name="Steindorff A.S."/>
            <person name="Formighieri E.F."/>
            <person name="Midorikawa G.E.O."/>
            <person name="Tamietti M.S."/>
            <person name="Ramos E.Z."/>
            <person name="Silva A.S."/>
            <person name="Bon E.P.S."/>
            <person name="Mendes T.D."/>
            <person name="Damaso M.C.T."/>
            <person name="Favaro L.C.L."/>
        </authorList>
    </citation>
    <scope>NUCLEOTIDE SEQUENCE [LARGE SCALE GENOMIC DNA]</scope>
    <source>
        <strain evidence="2 3">CFAM-422</strain>
    </source>
</reference>
<accession>A0A9P4XBQ6</accession>
<organism evidence="2 3">
    <name type="scientific">Trichoderma lentiforme</name>
    <dbReference type="NCBI Taxonomy" id="1567552"/>
    <lineage>
        <taxon>Eukaryota</taxon>
        <taxon>Fungi</taxon>
        <taxon>Dikarya</taxon>
        <taxon>Ascomycota</taxon>
        <taxon>Pezizomycotina</taxon>
        <taxon>Sordariomycetes</taxon>
        <taxon>Hypocreomycetidae</taxon>
        <taxon>Hypocreales</taxon>
        <taxon>Hypocreaceae</taxon>
        <taxon>Trichoderma</taxon>
    </lineage>
</organism>
<feature type="signal peptide" evidence="1">
    <location>
        <begin position="1"/>
        <end position="19"/>
    </location>
</feature>
<feature type="chain" id="PRO_5040417656" evidence="1">
    <location>
        <begin position="20"/>
        <end position="204"/>
    </location>
</feature>
<sequence>MKLLYQIVAFAIAATTVASVPMTTDTIDQIAIGVASIIYVTPLKRDLNDTETLDAPDTATLETRQGAGVAYTPVVMFHTQTGHWTIAPFNSNAKATENFPRNFGKQWGLVQFSKSDTSNPFYRLTMHTPTTDGVDVIDRIITAGIRYARRSHSAQTWRHLSAATNVKPMSRPNTYGRNNGLTTHGSIRALWLEDDIGRQVRSHM</sequence>
<proteinExistence type="predicted"/>
<keyword evidence="1" id="KW-0732">Signal</keyword>
<dbReference type="AlphaFoldDB" id="A0A9P4XBQ6"/>
<dbReference type="EMBL" id="QLNT01000016">
    <property type="protein sequence ID" value="KAF3066964.1"/>
    <property type="molecule type" value="Genomic_DNA"/>
</dbReference>
<evidence type="ECO:0000256" key="1">
    <source>
        <dbReference type="SAM" id="SignalP"/>
    </source>
</evidence>
<keyword evidence="3" id="KW-1185">Reference proteome</keyword>
<name>A0A9P4XBQ6_9HYPO</name>
<protein>
    <submittedName>
        <fullName evidence="2">Uncharacterized protein</fullName>
    </submittedName>
</protein>
<evidence type="ECO:0000313" key="2">
    <source>
        <dbReference type="EMBL" id="KAF3066964.1"/>
    </source>
</evidence>
<gene>
    <name evidence="2" type="ORF">CFAM422_008938</name>
</gene>
<evidence type="ECO:0000313" key="3">
    <source>
        <dbReference type="Proteomes" id="UP000801864"/>
    </source>
</evidence>
<comment type="caution">
    <text evidence="2">The sequence shown here is derived from an EMBL/GenBank/DDBJ whole genome shotgun (WGS) entry which is preliminary data.</text>
</comment>
<dbReference type="Proteomes" id="UP000801864">
    <property type="component" value="Unassembled WGS sequence"/>
</dbReference>